<feature type="non-terminal residue" evidence="1">
    <location>
        <position position="1"/>
    </location>
</feature>
<dbReference type="EMBL" id="GDID01003035">
    <property type="protein sequence ID" value="JAP93571.1"/>
    <property type="molecule type" value="Transcribed_RNA"/>
</dbReference>
<proteinExistence type="predicted"/>
<sequence length="297" mass="35640">EMISLIYTMQMNIMYDMSKRYLNDDYYYQLRMLEAPFFCEIVGKLCRKLDLYHMGIGMVSLNDSSSFTIEYDEDARHQLIIRDALIPRADYNQTTGLYDFWYNEYEAVFMKDELQTQECAWERQTIIANSVKGSVLNTWIAEYSPKYLALHPTYVFIELWYSDNKERFNNLSAGHCHDFVYQALYDLVHTYGVKLNGKLTPRVLGYFKLDRQLPKPRKLDVTNKQDNQLIYDFFYRQKQHLDQFSDEELIMSMVTGKWKFPTLHIVHFIGNDFYYFETDKPMYLGYKKYMAKPGDWE</sequence>
<evidence type="ECO:0000313" key="1">
    <source>
        <dbReference type="EMBL" id="JAP93571.1"/>
    </source>
</evidence>
<dbReference type="AlphaFoldDB" id="A0A146KDP5"/>
<reference evidence="1" key="1">
    <citation type="submission" date="2015-07" db="EMBL/GenBank/DDBJ databases">
        <title>Adaptation to a free-living lifestyle via gene acquisitions in the diplomonad Trepomonas sp. PC1.</title>
        <authorList>
            <person name="Xu F."/>
            <person name="Jerlstrom-Hultqvist J."/>
            <person name="Kolisko M."/>
            <person name="Simpson A.G.B."/>
            <person name="Roger A.J."/>
            <person name="Svard S.G."/>
            <person name="Andersson J.O."/>
        </authorList>
    </citation>
    <scope>NUCLEOTIDE SEQUENCE</scope>
    <source>
        <strain evidence="1">PC1</strain>
    </source>
</reference>
<name>A0A146KDP5_9EUKA</name>
<gene>
    <name evidence="1" type="ORF">TPC1_14102</name>
</gene>
<organism evidence="1">
    <name type="scientific">Trepomonas sp. PC1</name>
    <dbReference type="NCBI Taxonomy" id="1076344"/>
    <lineage>
        <taxon>Eukaryota</taxon>
        <taxon>Metamonada</taxon>
        <taxon>Diplomonadida</taxon>
        <taxon>Hexamitidae</taxon>
        <taxon>Hexamitinae</taxon>
        <taxon>Trepomonas</taxon>
    </lineage>
</organism>
<protein>
    <submittedName>
        <fullName evidence="1">Cln5-like protein 3</fullName>
    </submittedName>
</protein>
<accession>A0A146KDP5</accession>